<dbReference type="RefSeq" id="YP_009209144.1">
    <property type="nucleotide sequence ID" value="NC_028915.1"/>
</dbReference>
<proteinExistence type="predicted"/>
<protein>
    <submittedName>
        <fullName evidence="1">Replicative helicase inhibitor-like protein</fullName>
    </submittedName>
</protein>
<evidence type="ECO:0000313" key="1">
    <source>
        <dbReference type="EMBL" id="AKC04696.1"/>
    </source>
</evidence>
<dbReference type="GeneID" id="26635608"/>
<reference evidence="1 2" key="1">
    <citation type="journal article" date="2015" name="Virus Genes">
        <title>Complete genome analysis of two new bacteriophages isolated from impetigo strains of Staphylococcus aureus.</title>
        <authorList>
            <person name="Botka T."/>
            <person name="Ruzickova V."/>
            <person name="Konecna H."/>
            <person name="Pantucek R."/>
            <person name="Rychlik I."/>
            <person name="Zdrahal Z."/>
            <person name="Petras P."/>
            <person name="Doskar J."/>
        </authorList>
    </citation>
    <scope>NUCLEOTIDE SEQUENCE [LARGE SCALE GENOMIC DNA]</scope>
</reference>
<keyword evidence="1" id="KW-0547">Nucleotide-binding</keyword>
<dbReference type="Proteomes" id="UP000033300">
    <property type="component" value="Segment"/>
</dbReference>
<dbReference type="OrthoDB" id="14091at10239"/>
<dbReference type="GO" id="GO:0004386">
    <property type="term" value="F:helicase activity"/>
    <property type="evidence" value="ECO:0007669"/>
    <property type="project" value="UniProtKB-KW"/>
</dbReference>
<keyword evidence="2" id="KW-1185">Reference proteome</keyword>
<name>A0A0E3TAK0_9CAUD</name>
<dbReference type="KEGG" id="vg:26635608"/>
<keyword evidence="1" id="KW-0347">Helicase</keyword>
<sequence>MPMSKTQALEIIKKVRYVYNIDFDKPKLEMWIDVLSRNGDYQPTVKAIDGYINSNNPYPPNLPAIMRKEPKKVSIEPVDNETATHQWKMQNDPEYVRQRKIALDNFMDKLAEFGGDNE</sequence>
<keyword evidence="1" id="KW-0067">ATP-binding</keyword>
<dbReference type="EMBL" id="KP893290">
    <property type="protein sequence ID" value="AKC04696.1"/>
    <property type="molecule type" value="Genomic_DNA"/>
</dbReference>
<accession>A0A0E3TAK0</accession>
<evidence type="ECO:0000313" key="2">
    <source>
        <dbReference type="Proteomes" id="UP000033300"/>
    </source>
</evidence>
<organism evidence="1 2">
    <name type="scientific">Staphylococcus phage B236</name>
    <dbReference type="NCBI Taxonomy" id="1636205"/>
    <lineage>
        <taxon>Viruses</taxon>
        <taxon>Duplodnaviria</taxon>
        <taxon>Heunggongvirae</taxon>
        <taxon>Uroviricota</taxon>
        <taxon>Caudoviricetes</taxon>
        <taxon>Azeredovirinae</taxon>
        <taxon>Phietavirus</taxon>
        <taxon>Phietavirus B236</taxon>
    </lineage>
</organism>
<reference evidence="2" key="2">
    <citation type="submission" date="2015-03" db="EMBL/GenBank/DDBJ databases">
        <title>Complete genome analysis of two new bacteriophages isolated from impetigo strains of Staphylococcus aureus.</title>
        <authorList>
            <person name="Botka T."/>
            <person name="Ruzickova V."/>
            <person name="Konecna H."/>
            <person name="Pantucek R."/>
            <person name="Rychlik I."/>
            <person name="Zdrahal Z."/>
            <person name="Petras P."/>
            <person name="Doskar J."/>
        </authorList>
    </citation>
    <scope>NUCLEOTIDE SEQUENCE [LARGE SCALE GENOMIC DNA]</scope>
</reference>
<dbReference type="Gene3D" id="1.10.8.200">
    <property type="entry name" value="Replisome organizer (g39p helicase loader/inhibitor protein)"/>
    <property type="match status" value="1"/>
</dbReference>
<keyword evidence="1" id="KW-0378">Hydrolase</keyword>